<keyword evidence="3" id="KW-1185">Reference proteome</keyword>
<reference evidence="2" key="1">
    <citation type="submission" date="2022-12" db="EMBL/GenBank/DDBJ databases">
        <authorList>
            <person name="Wang J."/>
        </authorList>
    </citation>
    <scope>NUCLEOTIDE SEQUENCE</scope>
    <source>
        <strain evidence="2">HY-42-06</strain>
    </source>
</reference>
<gene>
    <name evidence="2" type="ORF">OXH55_05440</name>
</gene>
<evidence type="ECO:0000256" key="1">
    <source>
        <dbReference type="SAM" id="Phobius"/>
    </source>
</evidence>
<feature type="transmembrane region" description="Helical" evidence="1">
    <location>
        <begin position="12"/>
        <end position="33"/>
    </location>
</feature>
<proteinExistence type="predicted"/>
<feature type="transmembrane region" description="Helical" evidence="1">
    <location>
        <begin position="226"/>
        <end position="248"/>
    </location>
</feature>
<protein>
    <recommendedName>
        <fullName evidence="4">ABC transporter permease</fullName>
    </recommendedName>
</protein>
<evidence type="ECO:0008006" key="4">
    <source>
        <dbReference type="Google" id="ProtNLM"/>
    </source>
</evidence>
<dbReference type="RefSeq" id="WP_268048617.1">
    <property type="nucleotide sequence ID" value="NZ_JAPQES010000001.1"/>
</dbReference>
<feature type="transmembrane region" description="Helical" evidence="1">
    <location>
        <begin position="45"/>
        <end position="67"/>
    </location>
</feature>
<keyword evidence="1" id="KW-1133">Transmembrane helix</keyword>
<comment type="caution">
    <text evidence="2">The sequence shown here is derived from an EMBL/GenBank/DDBJ whole genome shotgun (WGS) entry which is preliminary data.</text>
</comment>
<sequence length="257" mass="28757">MINLIKAEIKKSGLKIPVIGLWLFILYFSTILIRKFEMTETYADLFSKFYGIAPLCGLLMFIIYSGAYTKEYDSGMVSLINTTKQGKKQIVKAKWIAHGIMTSITNLSIFGAIFISAASKFHFKGLDLPLKQLWYFGKSSSNMTILQLAIITSITIILGSFLFAQIGLALSANSKSAAVPFIVGAVIMGIPYIIQGFIPRGITKFLGFTPLWGMFYGQIIRYKTPFTANIFLIVMFIAVMIILPKITYKAFTNENRK</sequence>
<evidence type="ECO:0000313" key="3">
    <source>
        <dbReference type="Proteomes" id="UP001079657"/>
    </source>
</evidence>
<organism evidence="2 3">
    <name type="scientific">Clostridium ganghwense</name>
    <dbReference type="NCBI Taxonomy" id="312089"/>
    <lineage>
        <taxon>Bacteria</taxon>
        <taxon>Bacillati</taxon>
        <taxon>Bacillota</taxon>
        <taxon>Clostridia</taxon>
        <taxon>Eubacteriales</taxon>
        <taxon>Clostridiaceae</taxon>
        <taxon>Clostridium</taxon>
    </lineage>
</organism>
<feature type="transmembrane region" description="Helical" evidence="1">
    <location>
        <begin position="95"/>
        <end position="123"/>
    </location>
</feature>
<keyword evidence="1" id="KW-0812">Transmembrane</keyword>
<dbReference type="Proteomes" id="UP001079657">
    <property type="component" value="Unassembled WGS sequence"/>
</dbReference>
<keyword evidence="1" id="KW-0472">Membrane</keyword>
<evidence type="ECO:0000313" key="2">
    <source>
        <dbReference type="EMBL" id="MCY6370069.1"/>
    </source>
</evidence>
<feature type="transmembrane region" description="Helical" evidence="1">
    <location>
        <begin position="144"/>
        <end position="170"/>
    </location>
</feature>
<feature type="transmembrane region" description="Helical" evidence="1">
    <location>
        <begin position="176"/>
        <end position="194"/>
    </location>
</feature>
<name>A0ABT4CLZ8_9CLOT</name>
<dbReference type="EMBL" id="JAPQES010000001">
    <property type="protein sequence ID" value="MCY6370069.1"/>
    <property type="molecule type" value="Genomic_DNA"/>
</dbReference>
<accession>A0ABT4CLZ8</accession>